<dbReference type="Proteomes" id="UP000011944">
    <property type="component" value="Unassembled WGS sequence"/>
</dbReference>
<reference evidence="1 2" key="2">
    <citation type="submission" date="2013-03" db="EMBL/GenBank/DDBJ databases">
        <title>Diversity in Clostridium botulinum.</title>
        <authorList>
            <person name="Timme R.E."/>
            <person name="Allard M."/>
            <person name="Luo Y."/>
            <person name="Strain E."/>
            <person name="Gonzalez-Escalona N."/>
            <person name="Brown E."/>
        </authorList>
    </citation>
    <scope>NUCLEOTIDE SEQUENCE [LARGE SCALE GENOMIC DNA]</scope>
    <source>
        <strain evidence="1 2">CFSAN001627</strain>
    </source>
</reference>
<name>M1ZS04_CLOBO</name>
<dbReference type="AlphaFoldDB" id="M1ZS04"/>
<reference evidence="1 2" key="1">
    <citation type="submission" date="2012-10" db="EMBL/GenBank/DDBJ databases">
        <authorList>
            <person name="Strain E.A."/>
            <person name="Brown E."/>
            <person name="Allard M.W."/>
            <person name="Gonzalez-Escalona N."/>
            <person name="Timme R."/>
        </authorList>
    </citation>
    <scope>NUCLEOTIDE SEQUENCE [LARGE SCALE GENOMIC DNA]</scope>
    <source>
        <strain evidence="1 2">CFSAN001627</strain>
    </source>
</reference>
<proteinExistence type="predicted"/>
<sequence length="25" mass="2965">MINYYGSLCTVMYELLHPYAPEDEL</sequence>
<protein>
    <submittedName>
        <fullName evidence="1">Uncharacterized protein</fullName>
    </submittedName>
</protein>
<dbReference type="EMBL" id="AMXI01001676">
    <property type="protein sequence ID" value="EKN36564.1"/>
    <property type="molecule type" value="Genomic_DNA"/>
</dbReference>
<accession>M1ZS04</accession>
<gene>
    <name evidence="1" type="ORF">CFSAN001627_26603</name>
</gene>
<evidence type="ECO:0000313" key="1">
    <source>
        <dbReference type="EMBL" id="EKN36564.1"/>
    </source>
</evidence>
<organism evidence="1 2">
    <name type="scientific">Clostridium botulinum CFSAN001627</name>
    <dbReference type="NCBI Taxonomy" id="1232189"/>
    <lineage>
        <taxon>Bacteria</taxon>
        <taxon>Bacillati</taxon>
        <taxon>Bacillota</taxon>
        <taxon>Clostridia</taxon>
        <taxon>Eubacteriales</taxon>
        <taxon>Clostridiaceae</taxon>
        <taxon>Clostridium</taxon>
    </lineage>
</organism>
<comment type="caution">
    <text evidence="1">The sequence shown here is derived from an EMBL/GenBank/DDBJ whole genome shotgun (WGS) entry which is preliminary data.</text>
</comment>
<feature type="non-terminal residue" evidence="1">
    <location>
        <position position="25"/>
    </location>
</feature>
<evidence type="ECO:0000313" key="2">
    <source>
        <dbReference type="Proteomes" id="UP000011944"/>
    </source>
</evidence>